<reference evidence="3 4" key="1">
    <citation type="submission" date="2016-10" db="EMBL/GenBank/DDBJ databases">
        <authorList>
            <person name="de Groot N.N."/>
        </authorList>
    </citation>
    <scope>NUCLEOTIDE SEQUENCE [LARGE SCALE GENOMIC DNA]</scope>
    <source>
        <strain evidence="3 4">DSM 19113</strain>
    </source>
</reference>
<feature type="compositionally biased region" description="Basic and acidic residues" evidence="1">
    <location>
        <begin position="29"/>
        <end position="53"/>
    </location>
</feature>
<dbReference type="RefSeq" id="WP_091501302.1">
    <property type="nucleotide sequence ID" value="NZ_FOLI01000001.1"/>
</dbReference>
<gene>
    <name evidence="3" type="ORF">SAMN05660453_0275</name>
</gene>
<keyword evidence="2" id="KW-0732">Signal</keyword>
<name>A0A1I1E9I5_9LACO</name>
<evidence type="ECO:0000256" key="2">
    <source>
        <dbReference type="SAM" id="SignalP"/>
    </source>
</evidence>
<evidence type="ECO:0000313" key="3">
    <source>
        <dbReference type="EMBL" id="SFB81670.1"/>
    </source>
</evidence>
<feature type="region of interest" description="Disordered" evidence="1">
    <location>
        <begin position="29"/>
        <end position="100"/>
    </location>
</feature>
<feature type="signal peptide" evidence="2">
    <location>
        <begin position="1"/>
        <end position="21"/>
    </location>
</feature>
<dbReference type="STRING" id="283737.SAMN05660453_0275"/>
<protein>
    <submittedName>
        <fullName evidence="3">Uncharacterized protein</fullName>
    </submittedName>
</protein>
<evidence type="ECO:0000256" key="1">
    <source>
        <dbReference type="SAM" id="MobiDB-lite"/>
    </source>
</evidence>
<feature type="chain" id="PRO_5011698411" evidence="2">
    <location>
        <begin position="22"/>
        <end position="217"/>
    </location>
</feature>
<organism evidence="3 4">
    <name type="scientific">Fructobacillus durionis</name>
    <dbReference type="NCBI Taxonomy" id="283737"/>
    <lineage>
        <taxon>Bacteria</taxon>
        <taxon>Bacillati</taxon>
        <taxon>Bacillota</taxon>
        <taxon>Bacilli</taxon>
        <taxon>Lactobacillales</taxon>
        <taxon>Lactobacillaceae</taxon>
        <taxon>Fructobacillus</taxon>
    </lineage>
</organism>
<proteinExistence type="predicted"/>
<keyword evidence="4" id="KW-1185">Reference proteome</keyword>
<feature type="compositionally biased region" description="Polar residues" evidence="1">
    <location>
        <begin position="87"/>
        <end position="99"/>
    </location>
</feature>
<accession>A0A1I1E9I5</accession>
<dbReference type="Proteomes" id="UP000199376">
    <property type="component" value="Unassembled WGS sequence"/>
</dbReference>
<dbReference type="AlphaFoldDB" id="A0A1I1E9I5"/>
<dbReference type="OrthoDB" id="2152139at2"/>
<feature type="compositionally biased region" description="Low complexity" evidence="1">
    <location>
        <begin position="69"/>
        <end position="86"/>
    </location>
</feature>
<sequence length="217" mass="23604">MVKQKKFLVTVFVTIILTAGAATLAVRDLDSSTADGEKTERSSSKSSTKDTSWKKNIQSEATVDEDVSESSSSSSTQASSKQNSGSEGDSSVVQQSNTLTEDDFRSSDDLAYRMIVIYGLVHGDASWKGLASASSITMTRQPGSAPVFIATDTKGGKYKAYYRYVMNSNDTESQKQPLSFSENDAKEYRATFDDVLNYVNANGGRTTVEKLNFKLVN</sequence>
<evidence type="ECO:0000313" key="4">
    <source>
        <dbReference type="Proteomes" id="UP000199376"/>
    </source>
</evidence>
<dbReference type="EMBL" id="FOLI01000001">
    <property type="protein sequence ID" value="SFB81670.1"/>
    <property type="molecule type" value="Genomic_DNA"/>
</dbReference>